<reference evidence="10 11" key="1">
    <citation type="journal article" date="2014" name="Int. J. Syst. Evol. Microbiol.">
        <title>Complete genome sequence of Corynebacterium casei LMG S-19264T (=DSM 44701T), isolated from a smear-ripened cheese.</title>
        <authorList>
            <consortium name="US DOE Joint Genome Institute (JGI-PGF)"/>
            <person name="Walter F."/>
            <person name="Albersmeier A."/>
            <person name="Kalinowski J."/>
            <person name="Ruckert C."/>
        </authorList>
    </citation>
    <scope>NUCLEOTIDE SEQUENCE [LARGE SCALE GENOMIC DNA]</scope>
    <source>
        <strain evidence="10 11">CGMCC 1.9161</strain>
    </source>
</reference>
<dbReference type="Pfam" id="PF00773">
    <property type="entry name" value="RNB"/>
    <property type="match status" value="1"/>
</dbReference>
<dbReference type="InterPro" id="IPR011805">
    <property type="entry name" value="RNase_R"/>
</dbReference>
<evidence type="ECO:0000256" key="5">
    <source>
        <dbReference type="ARBA" id="ARBA00022839"/>
    </source>
</evidence>
<name>A0A917Q627_9HYPH</name>
<comment type="similarity">
    <text evidence="7">Belongs to the RNR ribonuclease family. RNase R subfamily.</text>
</comment>
<dbReference type="Proteomes" id="UP000600449">
    <property type="component" value="Unassembled WGS sequence"/>
</dbReference>
<dbReference type="EC" id="3.1.13.1" evidence="7"/>
<comment type="subcellular location">
    <subcellularLocation>
        <location evidence="7">Cytoplasm</location>
    </subcellularLocation>
</comment>
<keyword evidence="3 7" id="KW-0540">Nuclease</keyword>
<dbReference type="AlphaFoldDB" id="A0A917Q627"/>
<dbReference type="InterPro" id="IPR040476">
    <property type="entry name" value="CSD2"/>
</dbReference>
<dbReference type="SMART" id="SM00955">
    <property type="entry name" value="RNB"/>
    <property type="match status" value="1"/>
</dbReference>
<dbReference type="InterPro" id="IPR001900">
    <property type="entry name" value="RNase_II/R"/>
</dbReference>
<comment type="function">
    <text evidence="7">3'-5' exoribonuclease that releases 5'-nucleoside monophosphates and is involved in maturation of structured RNAs.</text>
</comment>
<proteinExistence type="inferred from homology"/>
<evidence type="ECO:0000256" key="1">
    <source>
        <dbReference type="ARBA" id="ARBA00001849"/>
    </source>
</evidence>
<evidence type="ECO:0000256" key="2">
    <source>
        <dbReference type="ARBA" id="ARBA00022490"/>
    </source>
</evidence>
<dbReference type="NCBIfam" id="TIGR00358">
    <property type="entry name" value="3_prime_RNase"/>
    <property type="match status" value="1"/>
</dbReference>
<accession>A0A917Q627</accession>
<keyword evidence="4 7" id="KW-0378">Hydrolase</keyword>
<dbReference type="InterPro" id="IPR022966">
    <property type="entry name" value="RNase_II/R_CS"/>
</dbReference>
<dbReference type="HAMAP" id="MF_01895">
    <property type="entry name" value="RNase_R"/>
    <property type="match status" value="1"/>
</dbReference>
<dbReference type="PANTHER" id="PTHR23355">
    <property type="entry name" value="RIBONUCLEASE"/>
    <property type="match status" value="1"/>
</dbReference>
<gene>
    <name evidence="7 10" type="primary">rnr</name>
    <name evidence="10" type="ORF">GCM10011322_12120</name>
</gene>
<dbReference type="InterPro" id="IPR012340">
    <property type="entry name" value="NA-bd_OB-fold"/>
</dbReference>
<keyword evidence="2 7" id="KW-0963">Cytoplasm</keyword>
<dbReference type="NCBIfam" id="TIGR02063">
    <property type="entry name" value="RNase_R"/>
    <property type="match status" value="1"/>
</dbReference>
<dbReference type="InterPro" id="IPR050180">
    <property type="entry name" value="RNR_Ribonuclease"/>
</dbReference>
<dbReference type="InterPro" id="IPR003029">
    <property type="entry name" value="S1_domain"/>
</dbReference>
<sequence length="787" mass="85056">MPRRTDPTNAAGAPGALPSREDVVAFIRSQPGKVGKREIARAFGIAGGDKIWLKQLIKDLEEDGIVDRRRKSLFKAGGLPPVTLAEIVGRDADGELIATPAEWDADTLGPAPKILIEPQRRPRPGQPAPGLADRVLVRVAETGDPEGPPYAGRVIKVLEKSRAQVLGIFRPLPDGGGRLVSIEKKGQGQEIAIRPGDEGEAREGDLVSATLTSSPRAIVPTAKVRERLGSVKSEKAVSLIALVAHGIPHVFPKGVLDEAAAIEPVRLDSEGREDWRALPLVTIDPPDAKDHDDAVHARPDDDPHNAGGHVLTIAIADVAAYVRPGTAMDREAAVRGNSVYFPDRVVPMLPECISNDLCSLRPHEDRPALAVRITVDKDGRKLRHSFHRIAMRSAARLAYAQAQAAIDGAPDETTRPLLEPVLRPLWEAYACVSTARTARDPLALDLPERKILLKPDGTVDRVLTPERLDAHKLIEEFMILANVAAAEALEKARVPFVYRAHDEPSLEKMHALGEVLASIAMKLPKSGPVRATLFNRILKAVDGMEHETFINEVILRTQAQAEYTAENYGHFGLNLRRYAHFTSPIRRYADLVVHRALIRAHGFGSGGLPAEMDGAALAEIAAKISAAERRAMVAERETIDRLIAHHMAEHVGETFMGRISGVTKAGLFVKLAQSGADGFVPAATIGADFYRYDEGSHALVGERTGETFRLGDNVEVKLVEAAPIAGALRFELLSDGRAGTPPRGGSRGRGASGLRDGGPRRSKGPKQKGFRDRPKGGATKVKVKRKR</sequence>
<dbReference type="InterPro" id="IPR004476">
    <property type="entry name" value="RNase_II/RNase_R"/>
</dbReference>
<evidence type="ECO:0000256" key="6">
    <source>
        <dbReference type="ARBA" id="ARBA00022884"/>
    </source>
</evidence>
<evidence type="ECO:0000256" key="7">
    <source>
        <dbReference type="HAMAP-Rule" id="MF_01895"/>
    </source>
</evidence>
<dbReference type="SUPFAM" id="SSF50249">
    <property type="entry name" value="Nucleic acid-binding proteins"/>
    <property type="match status" value="3"/>
</dbReference>
<dbReference type="Gene3D" id="2.40.50.140">
    <property type="entry name" value="Nucleic acid-binding proteins"/>
    <property type="match status" value="1"/>
</dbReference>
<dbReference type="SMART" id="SM00316">
    <property type="entry name" value="S1"/>
    <property type="match status" value="1"/>
</dbReference>
<feature type="region of interest" description="Disordered" evidence="8">
    <location>
        <begin position="735"/>
        <end position="787"/>
    </location>
</feature>
<protein>
    <recommendedName>
        <fullName evidence="7">Ribonuclease R</fullName>
        <shortName evidence="7">RNase R</shortName>
        <ecNumber evidence="7">3.1.13.1</ecNumber>
    </recommendedName>
</protein>
<comment type="caution">
    <text evidence="10">The sequence shown here is derived from an EMBL/GenBank/DDBJ whole genome shotgun (WGS) entry which is preliminary data.</text>
</comment>
<keyword evidence="6 7" id="KW-0694">RNA-binding</keyword>
<evidence type="ECO:0000259" key="9">
    <source>
        <dbReference type="PROSITE" id="PS50126"/>
    </source>
</evidence>
<dbReference type="Pfam" id="PF00575">
    <property type="entry name" value="S1"/>
    <property type="match status" value="1"/>
</dbReference>
<evidence type="ECO:0000256" key="3">
    <source>
        <dbReference type="ARBA" id="ARBA00022722"/>
    </source>
</evidence>
<dbReference type="PROSITE" id="PS01175">
    <property type="entry name" value="RIBONUCLEASE_II"/>
    <property type="match status" value="1"/>
</dbReference>
<evidence type="ECO:0000256" key="8">
    <source>
        <dbReference type="SAM" id="MobiDB-lite"/>
    </source>
</evidence>
<feature type="domain" description="S1 motif" evidence="9">
    <location>
        <begin position="652"/>
        <end position="733"/>
    </location>
</feature>
<evidence type="ECO:0000313" key="11">
    <source>
        <dbReference type="Proteomes" id="UP000600449"/>
    </source>
</evidence>
<keyword evidence="11" id="KW-1185">Reference proteome</keyword>
<dbReference type="GO" id="GO:0003723">
    <property type="term" value="F:RNA binding"/>
    <property type="evidence" value="ECO:0007669"/>
    <property type="project" value="UniProtKB-UniRule"/>
</dbReference>
<dbReference type="GO" id="GO:0006402">
    <property type="term" value="P:mRNA catabolic process"/>
    <property type="evidence" value="ECO:0007669"/>
    <property type="project" value="TreeGrafter"/>
</dbReference>
<dbReference type="PROSITE" id="PS50126">
    <property type="entry name" value="S1"/>
    <property type="match status" value="1"/>
</dbReference>
<dbReference type="GO" id="GO:0008859">
    <property type="term" value="F:exoribonuclease II activity"/>
    <property type="evidence" value="ECO:0007669"/>
    <property type="project" value="UniProtKB-UniRule"/>
</dbReference>
<evidence type="ECO:0000256" key="4">
    <source>
        <dbReference type="ARBA" id="ARBA00022801"/>
    </source>
</evidence>
<evidence type="ECO:0000313" key="10">
    <source>
        <dbReference type="EMBL" id="GGK27179.1"/>
    </source>
</evidence>
<dbReference type="EMBL" id="BMMF01000003">
    <property type="protein sequence ID" value="GGK27179.1"/>
    <property type="molecule type" value="Genomic_DNA"/>
</dbReference>
<dbReference type="Pfam" id="PF17876">
    <property type="entry name" value="CSD2"/>
    <property type="match status" value="1"/>
</dbReference>
<dbReference type="CDD" id="cd04471">
    <property type="entry name" value="S1_RNase_R"/>
    <property type="match status" value="1"/>
</dbReference>
<keyword evidence="5 7" id="KW-0269">Exonuclease</keyword>
<comment type="catalytic activity">
    <reaction evidence="1 7">
        <text>Exonucleolytic cleavage in the 3'- to 5'-direction to yield nucleoside 5'-phosphates.</text>
        <dbReference type="EC" id="3.1.13.1"/>
    </reaction>
</comment>
<organism evidence="10 11">
    <name type="scientific">Salinarimonas ramus</name>
    <dbReference type="NCBI Taxonomy" id="690164"/>
    <lineage>
        <taxon>Bacteria</taxon>
        <taxon>Pseudomonadati</taxon>
        <taxon>Pseudomonadota</taxon>
        <taxon>Alphaproteobacteria</taxon>
        <taxon>Hyphomicrobiales</taxon>
        <taxon>Salinarimonadaceae</taxon>
        <taxon>Salinarimonas</taxon>
    </lineage>
</organism>
<dbReference type="PANTHER" id="PTHR23355:SF9">
    <property type="entry name" value="DIS3-LIKE EXONUCLEASE 2"/>
    <property type="match status" value="1"/>
</dbReference>
<dbReference type="GO" id="GO:0005829">
    <property type="term" value="C:cytosol"/>
    <property type="evidence" value="ECO:0007669"/>
    <property type="project" value="TreeGrafter"/>
</dbReference>
<dbReference type="RefSeq" id="WP_188910661.1">
    <property type="nucleotide sequence ID" value="NZ_BMMF01000003.1"/>
</dbReference>